<dbReference type="Proteomes" id="UP000007800">
    <property type="component" value="Unassembled WGS sequence"/>
</dbReference>
<dbReference type="InParanoid" id="C5KS65"/>
<proteinExistence type="predicted"/>
<evidence type="ECO:0000313" key="2">
    <source>
        <dbReference type="Proteomes" id="UP000007800"/>
    </source>
</evidence>
<gene>
    <name evidence="1" type="ORF">Pmar_PMAR002454</name>
</gene>
<accession>C5KS65</accession>
<protein>
    <submittedName>
        <fullName evidence="1">Uncharacterized protein</fullName>
    </submittedName>
</protein>
<dbReference type="GeneID" id="9058518"/>
<dbReference type="AlphaFoldDB" id="C5KS65"/>
<organism evidence="2">
    <name type="scientific">Perkinsus marinus (strain ATCC 50983 / TXsc)</name>
    <dbReference type="NCBI Taxonomy" id="423536"/>
    <lineage>
        <taxon>Eukaryota</taxon>
        <taxon>Sar</taxon>
        <taxon>Alveolata</taxon>
        <taxon>Perkinsozoa</taxon>
        <taxon>Perkinsea</taxon>
        <taxon>Perkinsida</taxon>
        <taxon>Perkinsidae</taxon>
        <taxon>Perkinsus</taxon>
    </lineage>
</organism>
<name>C5KS65_PERM5</name>
<dbReference type="RefSeq" id="XP_002780852.1">
    <property type="nucleotide sequence ID" value="XM_002780806.1"/>
</dbReference>
<dbReference type="EMBL" id="GG675975">
    <property type="protein sequence ID" value="EER12647.1"/>
    <property type="molecule type" value="Genomic_DNA"/>
</dbReference>
<keyword evidence="2" id="KW-1185">Reference proteome</keyword>
<reference evidence="1 2" key="1">
    <citation type="submission" date="2008-07" db="EMBL/GenBank/DDBJ databases">
        <authorList>
            <person name="El-Sayed N."/>
            <person name="Caler E."/>
            <person name="Inman J."/>
            <person name="Amedeo P."/>
            <person name="Hass B."/>
            <person name="Wortman J."/>
        </authorList>
    </citation>
    <scope>NUCLEOTIDE SEQUENCE [LARGE SCALE GENOMIC DNA]</scope>
    <source>
        <strain evidence="1">ATCC 50983</strain>
        <strain evidence="2">ATCC 50983 / TXsc</strain>
    </source>
</reference>
<dbReference type="RefSeq" id="XP_002780851.1">
    <property type="nucleotide sequence ID" value="XM_002780805.1"/>
</dbReference>
<dbReference type="EMBL" id="GG675975">
    <property type="protein sequence ID" value="EER12646.1"/>
    <property type="molecule type" value="Genomic_DNA"/>
</dbReference>
<evidence type="ECO:0000313" key="1">
    <source>
        <dbReference type="EMBL" id="EER12646.1"/>
    </source>
</evidence>
<sequence length="128" mass="14479">MVFSALQLRYFVTNIYVVLAEGYIGTFTRDGTCAPLSGVDGVEPPTVETLSYPTWCSDGSTGMQPFEIRFTESYMTLQVFSSDYFYGSENPVLPATYRIHSSDISLYDEDSGFKIFPELWRQFQVSLS</sequence>